<dbReference type="OrthoDB" id="2133190at2759"/>
<evidence type="ECO:0000313" key="8">
    <source>
        <dbReference type="EMBL" id="PMD48381.1"/>
    </source>
</evidence>
<dbReference type="CDD" id="cd11399">
    <property type="entry name" value="bHLHzip_scHMS1_like"/>
    <property type="match status" value="1"/>
</dbReference>
<dbReference type="SUPFAM" id="SSF47459">
    <property type="entry name" value="HLH, helix-loop-helix DNA-binding domain"/>
    <property type="match status" value="1"/>
</dbReference>
<dbReference type="GO" id="GO:0032933">
    <property type="term" value="P:SREBP signaling pathway"/>
    <property type="evidence" value="ECO:0007669"/>
    <property type="project" value="InterPro"/>
</dbReference>
<dbReference type="GO" id="GO:0045944">
    <property type="term" value="P:positive regulation of transcription by RNA polymerase II"/>
    <property type="evidence" value="ECO:0007669"/>
    <property type="project" value="InterPro"/>
</dbReference>
<dbReference type="SMART" id="SM00353">
    <property type="entry name" value="HLH"/>
    <property type="match status" value="1"/>
</dbReference>
<dbReference type="STRING" id="1149755.A0A2J6SC93"/>
<evidence type="ECO:0000256" key="4">
    <source>
        <dbReference type="ARBA" id="ARBA00023242"/>
    </source>
</evidence>
<dbReference type="EMBL" id="KZ613937">
    <property type="protein sequence ID" value="PMD48381.1"/>
    <property type="molecule type" value="Genomic_DNA"/>
</dbReference>
<dbReference type="Gene3D" id="4.10.280.10">
    <property type="entry name" value="Helix-loop-helix DNA-binding domain"/>
    <property type="match status" value="1"/>
</dbReference>
<feature type="compositionally biased region" description="Acidic residues" evidence="6">
    <location>
        <begin position="148"/>
        <end position="158"/>
    </location>
</feature>
<sequence>MDSNEDIDPSSIPTDSLAFDLFDHNLFGIDAGVAYPDTLASLDEDPVFPGWDDNTPPYEGNLYSTPLSWEPPAEPKVEPLPISTAPYSMMNTSVLTAAQQEKLRNIAMPQHLQYRTHNSPHSTTSTKSHSISSPDNHERSRKRKSSAEAEDEDEEDDSNPPVKKTAHNMIEKRYRTNLNDKIAALRDSVPSLRIMTKSARGEDTITDREELQGLTPAHKLNKATVLSKATEYINHLEKRNKRLQEENAEQKARLAAFETLFRSGSMGFNPAPPMASAFQYPPDYSTPGPSPGSVDPQGMIHVPDDIRRLQTGIANQQIYPVPQEQYQQQGRPVGPNGWNNGGYFGKLMVGSLAGLMIMEGFTEAEQEQDSPAARGLFAVPVQLLRTLSGAFHSSLNINILGYHLPAAHSLGYLKFFLVLGALLYVFLPSMFESKPKPKTGKTQSASIAAAPSLASSIQVRRQAWLTAIQTVWVPRHNFFLEAAALCLKMVKLSMRNVIGTQGYTYVTGITPQQEAARVKAWSIALDAQLAGGDVEVSKSRLTLTLLASGTLPDTPARLMLKALHIRVLLWEIGNAGFNGFYMFQEVAAKMARWKWNEAKQLQRLMAHTKAKQEDELPDYLLALLEQDCDDVLSDSIGQRAYNLAWNLPTIQNAKGPSEGMDEVVDDFSIRSPLDAVAAWYSSLVLQRALAKSLQTNDDDLAAKQSIIGDITLAVKTAPIGSGAQIRALVARAVLIKEKRGASIAEALQALGPLEKPGSKNATASLINASTSMAGLPDIKLSLRCAMAIAHLERYAAPLVPEAAPKIISTIHPINLTLLGFTAAFKLMEKINSHEIIAEKCTNALERLAGRLRIWVGGKGCERSGLDMEIKIEIVERCLAITKRIVGMEDAGYGSMTDEDNGEGC</sequence>
<reference evidence="8 9" key="1">
    <citation type="submission" date="2016-04" db="EMBL/GenBank/DDBJ databases">
        <title>A degradative enzymes factory behind the ericoid mycorrhizal symbiosis.</title>
        <authorList>
            <consortium name="DOE Joint Genome Institute"/>
            <person name="Martino E."/>
            <person name="Morin E."/>
            <person name="Grelet G."/>
            <person name="Kuo A."/>
            <person name="Kohler A."/>
            <person name="Daghino S."/>
            <person name="Barry K."/>
            <person name="Choi C."/>
            <person name="Cichocki N."/>
            <person name="Clum A."/>
            <person name="Copeland A."/>
            <person name="Hainaut M."/>
            <person name="Haridas S."/>
            <person name="Labutti K."/>
            <person name="Lindquist E."/>
            <person name="Lipzen A."/>
            <person name="Khouja H.-R."/>
            <person name="Murat C."/>
            <person name="Ohm R."/>
            <person name="Olson A."/>
            <person name="Spatafora J."/>
            <person name="Veneault-Fourrey C."/>
            <person name="Henrissat B."/>
            <person name="Grigoriev I."/>
            <person name="Martin F."/>
            <person name="Perotto S."/>
        </authorList>
    </citation>
    <scope>NUCLEOTIDE SEQUENCE [LARGE SCALE GENOMIC DNA]</scope>
    <source>
        <strain evidence="8 9">F</strain>
    </source>
</reference>
<dbReference type="InterPro" id="IPR011598">
    <property type="entry name" value="bHLH_dom"/>
</dbReference>
<proteinExistence type="predicted"/>
<keyword evidence="4" id="KW-0539">Nucleus</keyword>
<evidence type="ECO:0000256" key="2">
    <source>
        <dbReference type="ARBA" id="ARBA00023015"/>
    </source>
</evidence>
<feature type="region of interest" description="Disordered" evidence="6">
    <location>
        <begin position="116"/>
        <end position="170"/>
    </location>
</feature>
<evidence type="ECO:0000256" key="3">
    <source>
        <dbReference type="ARBA" id="ARBA00023163"/>
    </source>
</evidence>
<dbReference type="Proteomes" id="UP000235786">
    <property type="component" value="Unassembled WGS sequence"/>
</dbReference>
<comment type="subcellular location">
    <subcellularLocation>
        <location evidence="1">Nucleus</location>
    </subcellularLocation>
</comment>
<keyword evidence="9" id="KW-1185">Reference proteome</keyword>
<dbReference type="FunFam" id="4.10.280.10:FF:000116">
    <property type="entry name" value="Putative HLH transcription factor"/>
    <property type="match status" value="1"/>
</dbReference>
<name>A0A2J6SC93_HYAVF</name>
<organism evidence="8 9">
    <name type="scientific">Hyaloscypha variabilis (strain UAMH 11265 / GT02V1 / F)</name>
    <name type="common">Meliniomyces variabilis</name>
    <dbReference type="NCBI Taxonomy" id="1149755"/>
    <lineage>
        <taxon>Eukaryota</taxon>
        <taxon>Fungi</taxon>
        <taxon>Dikarya</taxon>
        <taxon>Ascomycota</taxon>
        <taxon>Pezizomycotina</taxon>
        <taxon>Leotiomycetes</taxon>
        <taxon>Helotiales</taxon>
        <taxon>Hyaloscyphaceae</taxon>
        <taxon>Hyaloscypha</taxon>
        <taxon>Hyaloscypha variabilis</taxon>
    </lineage>
</organism>
<dbReference type="Pfam" id="PF00010">
    <property type="entry name" value="HLH"/>
    <property type="match status" value="1"/>
</dbReference>
<protein>
    <recommendedName>
        <fullName evidence="7">BHLH domain-containing protein</fullName>
    </recommendedName>
</protein>
<evidence type="ECO:0000256" key="6">
    <source>
        <dbReference type="SAM" id="MobiDB-lite"/>
    </source>
</evidence>
<evidence type="ECO:0000259" key="7">
    <source>
        <dbReference type="PROSITE" id="PS50888"/>
    </source>
</evidence>
<keyword evidence="5" id="KW-0175">Coiled coil</keyword>
<dbReference type="PANTHER" id="PTHR47336:SF2">
    <property type="entry name" value="TRANSCRIPTION FACTOR HMS1-RELATED"/>
    <property type="match status" value="1"/>
</dbReference>
<feature type="domain" description="BHLH" evidence="7">
    <location>
        <begin position="162"/>
        <end position="236"/>
    </location>
</feature>
<evidence type="ECO:0000313" key="9">
    <source>
        <dbReference type="Proteomes" id="UP000235786"/>
    </source>
</evidence>
<evidence type="ECO:0000256" key="1">
    <source>
        <dbReference type="ARBA" id="ARBA00004123"/>
    </source>
</evidence>
<evidence type="ECO:0000256" key="5">
    <source>
        <dbReference type="SAM" id="Coils"/>
    </source>
</evidence>
<dbReference type="GO" id="GO:0016020">
    <property type="term" value="C:membrane"/>
    <property type="evidence" value="ECO:0007669"/>
    <property type="project" value="UniProtKB-ARBA"/>
</dbReference>
<keyword evidence="3" id="KW-0804">Transcription</keyword>
<dbReference type="GO" id="GO:0003690">
    <property type="term" value="F:double-stranded DNA binding"/>
    <property type="evidence" value="ECO:0007669"/>
    <property type="project" value="UniProtKB-ARBA"/>
</dbReference>
<accession>A0A2J6SC93</accession>
<dbReference type="GO" id="GO:0005634">
    <property type="term" value="C:nucleus"/>
    <property type="evidence" value="ECO:0007669"/>
    <property type="project" value="UniProtKB-SubCell"/>
</dbReference>
<dbReference type="InterPro" id="IPR052099">
    <property type="entry name" value="Regulatory_TF_Diverse"/>
</dbReference>
<dbReference type="InterPro" id="IPR019006">
    <property type="entry name" value="Sre1_C"/>
</dbReference>
<dbReference type="Pfam" id="PF09427">
    <property type="entry name" value="DUF2014"/>
    <property type="match status" value="1"/>
</dbReference>
<dbReference type="PANTHER" id="PTHR47336">
    <property type="entry name" value="TRANSCRIPTION FACTOR HMS1-RELATED"/>
    <property type="match status" value="1"/>
</dbReference>
<dbReference type="PROSITE" id="PS50888">
    <property type="entry name" value="BHLH"/>
    <property type="match status" value="1"/>
</dbReference>
<feature type="coiled-coil region" evidence="5">
    <location>
        <begin position="226"/>
        <end position="260"/>
    </location>
</feature>
<keyword evidence="2" id="KW-0805">Transcription regulation</keyword>
<gene>
    <name evidence="8" type="ORF">L207DRAFT_476709</name>
</gene>
<feature type="compositionally biased region" description="Low complexity" evidence="6">
    <location>
        <begin position="116"/>
        <end position="133"/>
    </location>
</feature>
<dbReference type="InterPro" id="IPR036638">
    <property type="entry name" value="HLH_DNA-bd_sf"/>
</dbReference>
<dbReference type="AlphaFoldDB" id="A0A2J6SC93"/>
<dbReference type="GO" id="GO:0046983">
    <property type="term" value="F:protein dimerization activity"/>
    <property type="evidence" value="ECO:0007669"/>
    <property type="project" value="InterPro"/>
</dbReference>